<evidence type="ECO:0000256" key="8">
    <source>
        <dbReference type="ARBA" id="ARBA00022833"/>
    </source>
</evidence>
<dbReference type="PANTHER" id="PTHR46018">
    <property type="entry name" value="ZINC PHOSPHODIESTERASE ELAC PROTEIN 1"/>
    <property type="match status" value="1"/>
</dbReference>
<evidence type="ECO:0000256" key="4">
    <source>
        <dbReference type="ARBA" id="ARBA00022722"/>
    </source>
</evidence>
<dbReference type="HAMAP" id="MF_01818">
    <property type="entry name" value="RNase_Z_BN"/>
    <property type="match status" value="1"/>
</dbReference>
<feature type="binding site" evidence="9">
    <location>
        <position position="266"/>
    </location>
    <ligand>
        <name>Zn(2+)</name>
        <dbReference type="ChEBI" id="CHEBI:29105"/>
        <label>2</label>
        <note>catalytic</note>
    </ligand>
</feature>
<protein>
    <recommendedName>
        <fullName evidence="9">Ribonuclease Z</fullName>
        <shortName evidence="9">RNase Z</shortName>
        <ecNumber evidence="9">3.1.26.11</ecNumber>
    </recommendedName>
    <alternativeName>
        <fullName evidence="9">tRNA 3 endonuclease</fullName>
    </alternativeName>
    <alternativeName>
        <fullName evidence="9">tRNase Z</fullName>
    </alternativeName>
</protein>
<dbReference type="RefSeq" id="WP_048204571.1">
    <property type="nucleotide sequence ID" value="NZ_CP009518.1"/>
</dbReference>
<dbReference type="Pfam" id="PF12706">
    <property type="entry name" value="Lactamase_B_2"/>
    <property type="match status" value="1"/>
</dbReference>
<dbReference type="NCBIfam" id="TIGR02651">
    <property type="entry name" value="RNase_Z"/>
    <property type="match status" value="1"/>
</dbReference>
<dbReference type="InterPro" id="IPR001279">
    <property type="entry name" value="Metallo-B-lactamas"/>
</dbReference>
<dbReference type="PANTHER" id="PTHR46018:SF2">
    <property type="entry name" value="ZINC PHOSPHODIESTERASE ELAC PROTEIN 1"/>
    <property type="match status" value="1"/>
</dbReference>
<evidence type="ECO:0000313" key="11">
    <source>
        <dbReference type="EMBL" id="AKB84353.1"/>
    </source>
</evidence>
<dbReference type="Pfam" id="PF23023">
    <property type="entry name" value="Anti-Pycsar_Apyc1"/>
    <property type="match status" value="1"/>
</dbReference>
<dbReference type="HOGENOM" id="CLU_031317_2_1_2"/>
<keyword evidence="3 9" id="KW-0819">tRNA processing</keyword>
<dbReference type="EC" id="3.1.26.11" evidence="9"/>
<comment type="cofactor">
    <cofactor evidence="9">
        <name>Zn(2+)</name>
        <dbReference type="ChEBI" id="CHEBI:29105"/>
    </cofactor>
    <text evidence="9">Binds 2 Zn(2+) ions.</text>
</comment>
<dbReference type="EMBL" id="CP009518">
    <property type="protein sequence ID" value="AKB84353.1"/>
    <property type="molecule type" value="Genomic_DNA"/>
</dbReference>
<evidence type="ECO:0000256" key="2">
    <source>
        <dbReference type="ARBA" id="ARBA00011738"/>
    </source>
</evidence>
<comment type="similarity">
    <text evidence="9">Belongs to the RNase Z family.</text>
</comment>
<dbReference type="GO" id="GO:0008270">
    <property type="term" value="F:zinc ion binding"/>
    <property type="evidence" value="ECO:0007669"/>
    <property type="project" value="UniProtKB-UniRule"/>
</dbReference>
<keyword evidence="5 9" id="KW-0479">Metal-binding</keyword>
<feature type="binding site" evidence="9">
    <location>
        <position position="208"/>
    </location>
    <ligand>
        <name>Zn(2+)</name>
        <dbReference type="ChEBI" id="CHEBI:29105"/>
        <label>2</label>
        <note>catalytic</note>
    </ligand>
</feature>
<proteinExistence type="inferred from homology"/>
<comment type="function">
    <text evidence="9">Zinc phosphodiesterase, which displays some tRNA 3'-processing endonuclease activity. Probably involved in tRNA maturation, by removing a 3'-trailer from precursor tRNA.</text>
</comment>
<dbReference type="OrthoDB" id="85118at2157"/>
<feature type="binding site" evidence="9">
    <location>
        <position position="208"/>
    </location>
    <ligand>
        <name>Zn(2+)</name>
        <dbReference type="ChEBI" id="CHEBI:29105"/>
        <label>1</label>
        <note>catalytic</note>
    </ligand>
</feature>
<feature type="binding site" evidence="9">
    <location>
        <position position="65"/>
    </location>
    <ligand>
        <name>Zn(2+)</name>
        <dbReference type="ChEBI" id="CHEBI:29105"/>
        <label>2</label>
        <note>catalytic</note>
    </ligand>
</feature>
<dbReference type="Gene3D" id="3.60.15.10">
    <property type="entry name" value="Ribonuclease Z/Hydroxyacylglutathione hydrolase-like"/>
    <property type="match status" value="1"/>
</dbReference>
<dbReference type="GO" id="GO:0042802">
    <property type="term" value="F:identical protein binding"/>
    <property type="evidence" value="ECO:0007669"/>
    <property type="project" value="UniProtKB-ARBA"/>
</dbReference>
<feature type="binding site" evidence="9">
    <location>
        <position position="61"/>
    </location>
    <ligand>
        <name>Zn(2+)</name>
        <dbReference type="ChEBI" id="CHEBI:29105"/>
        <label>1</label>
        <note>catalytic</note>
    </ligand>
</feature>
<name>A0A0E3SQI7_METMT</name>
<keyword evidence="4 9" id="KW-0540">Nuclease</keyword>
<dbReference type="AlphaFoldDB" id="A0A0E3SQI7"/>
<feature type="active site" description="Proton acceptor" evidence="9">
    <location>
        <position position="65"/>
    </location>
</feature>
<dbReference type="GeneID" id="24892777"/>
<dbReference type="PATRIC" id="fig|1434104.5.peg.317"/>
<gene>
    <name evidence="9" type="primary">rnz</name>
    <name evidence="11" type="ORF">MCMEM_0300</name>
</gene>
<dbReference type="SUPFAM" id="SSF56281">
    <property type="entry name" value="Metallo-hydrolase/oxidoreductase"/>
    <property type="match status" value="1"/>
</dbReference>
<dbReference type="InterPro" id="IPR013471">
    <property type="entry name" value="RNase_Z/BN"/>
</dbReference>
<keyword evidence="8 9" id="KW-0862">Zinc</keyword>
<keyword evidence="12" id="KW-1185">Reference proteome</keyword>
<dbReference type="STRING" id="1434104.MCMEM_0300"/>
<dbReference type="FunFam" id="3.60.15.10:FF:000002">
    <property type="entry name" value="Ribonuclease Z"/>
    <property type="match status" value="1"/>
</dbReference>
<evidence type="ECO:0000259" key="10">
    <source>
        <dbReference type="SMART" id="SM00849"/>
    </source>
</evidence>
<feature type="domain" description="Metallo-beta-lactamase" evidence="10">
    <location>
        <begin position="19"/>
        <end position="266"/>
    </location>
</feature>
<evidence type="ECO:0000256" key="1">
    <source>
        <dbReference type="ARBA" id="ARBA00000402"/>
    </source>
</evidence>
<comment type="catalytic activity">
    <reaction evidence="1 9">
        <text>Endonucleolytic cleavage of RNA, removing extra 3' nucleotides from tRNA precursor, generating 3' termini of tRNAs. A 3'-hydroxy group is left at the tRNA terminus and a 5'-phosphoryl group is left at the trailer molecule.</text>
        <dbReference type="EC" id="3.1.26.11"/>
    </reaction>
</comment>
<dbReference type="CDD" id="cd07717">
    <property type="entry name" value="RNaseZ_ZiPD-like_MBL-fold"/>
    <property type="match status" value="1"/>
</dbReference>
<evidence type="ECO:0000313" key="12">
    <source>
        <dbReference type="Proteomes" id="UP000033048"/>
    </source>
</evidence>
<evidence type="ECO:0000256" key="9">
    <source>
        <dbReference type="HAMAP-Rule" id="MF_01818"/>
    </source>
</evidence>
<accession>A0A0E3SQI7</accession>
<evidence type="ECO:0000256" key="7">
    <source>
        <dbReference type="ARBA" id="ARBA00022801"/>
    </source>
</evidence>
<dbReference type="KEGG" id="mmet:MCMEM_0300"/>
<feature type="binding site" evidence="9">
    <location>
        <position position="66"/>
    </location>
    <ligand>
        <name>Zn(2+)</name>
        <dbReference type="ChEBI" id="CHEBI:29105"/>
        <label>2</label>
        <note>catalytic</note>
    </ligand>
</feature>
<reference evidence="11 12" key="1">
    <citation type="submission" date="2014-07" db="EMBL/GenBank/DDBJ databases">
        <title>Methanogenic archaea and the global carbon cycle.</title>
        <authorList>
            <person name="Henriksen J.R."/>
            <person name="Luke J."/>
            <person name="Reinhart S."/>
            <person name="Benedict M.N."/>
            <person name="Youngblut N.D."/>
            <person name="Metcalf M.E."/>
            <person name="Whitaker R.J."/>
            <person name="Metcalf W.W."/>
        </authorList>
    </citation>
    <scope>NUCLEOTIDE SEQUENCE [LARGE SCALE GENOMIC DNA]</scope>
    <source>
        <strain evidence="11 12">MM1</strain>
    </source>
</reference>
<comment type="subunit">
    <text evidence="2 9">Homodimer.</text>
</comment>
<feature type="binding site" evidence="9">
    <location>
        <position position="138"/>
    </location>
    <ligand>
        <name>Zn(2+)</name>
        <dbReference type="ChEBI" id="CHEBI:29105"/>
        <label>1</label>
        <note>catalytic</note>
    </ligand>
</feature>
<organism evidence="11 12">
    <name type="scientific">Methanococcoides methylutens MM1</name>
    <dbReference type="NCBI Taxonomy" id="1434104"/>
    <lineage>
        <taxon>Archaea</taxon>
        <taxon>Methanobacteriati</taxon>
        <taxon>Methanobacteriota</taxon>
        <taxon>Stenosarchaea group</taxon>
        <taxon>Methanomicrobia</taxon>
        <taxon>Methanosarcinales</taxon>
        <taxon>Methanosarcinaceae</taxon>
        <taxon>Methanococcoides</taxon>
    </lineage>
</organism>
<feature type="binding site" evidence="9">
    <location>
        <position position="63"/>
    </location>
    <ligand>
        <name>Zn(2+)</name>
        <dbReference type="ChEBI" id="CHEBI:29105"/>
        <label>1</label>
        <note>catalytic</note>
    </ligand>
</feature>
<dbReference type="SMART" id="SM00849">
    <property type="entry name" value="Lactamase_B"/>
    <property type="match status" value="1"/>
</dbReference>
<evidence type="ECO:0000256" key="5">
    <source>
        <dbReference type="ARBA" id="ARBA00022723"/>
    </source>
</evidence>
<evidence type="ECO:0000256" key="3">
    <source>
        <dbReference type="ARBA" id="ARBA00022694"/>
    </source>
</evidence>
<evidence type="ECO:0000256" key="6">
    <source>
        <dbReference type="ARBA" id="ARBA00022759"/>
    </source>
</evidence>
<keyword evidence="7 9" id="KW-0378">Hydrolase</keyword>
<dbReference type="InterPro" id="IPR036866">
    <property type="entry name" value="RibonucZ/Hydroxyglut_hydro"/>
</dbReference>
<sequence>MLLVTFLGTGGSLPTKNRNPSAIMVNRDGELIMFDCGEGAQQQMMRAKTGMMNLSSIFITHFHADHILGIPGLVQTMSFQGRTEPLTIYGPEWVEEFVKLLSALGYYKLKFEIRAAKMERGDVVRMDGYSVVALQTQHNVRSIGYALVEDPRPGRFDRKKAVELGVPVGPLFSKLHKGEDVEVDGRTIRSEDVVGESRPGRTIIYTGDTRPCKDVLEASENADLLIHDGTLADEKLEWAKEAMHSTAGEAAALARKAGVKKLVLTHISSRYSDDVTPLMNDAKAIFEDVIIAEDLMSIEVPFRDE</sequence>
<dbReference type="NCBIfam" id="NF000801">
    <property type="entry name" value="PRK00055.1-3"/>
    <property type="match status" value="1"/>
</dbReference>
<keyword evidence="6 9" id="KW-0255">Endonuclease</keyword>
<dbReference type="GO" id="GO:0042781">
    <property type="term" value="F:3'-tRNA processing endoribonuclease activity"/>
    <property type="evidence" value="ECO:0007669"/>
    <property type="project" value="UniProtKB-UniRule"/>
</dbReference>
<dbReference type="Proteomes" id="UP000033048">
    <property type="component" value="Chromosome"/>
</dbReference>